<accession>A0ABQ3C4K8</accession>
<protein>
    <recommendedName>
        <fullName evidence="3">DUF2170 domain-containing protein</fullName>
    </recommendedName>
</protein>
<evidence type="ECO:0000313" key="1">
    <source>
        <dbReference type="EMBL" id="GGZ64796.1"/>
    </source>
</evidence>
<dbReference type="Pfam" id="PF09938">
    <property type="entry name" value="DUF2170"/>
    <property type="match status" value="1"/>
</dbReference>
<keyword evidence="2" id="KW-1185">Reference proteome</keyword>
<name>A0ABQ3C4K8_9GAMM</name>
<evidence type="ECO:0000313" key="2">
    <source>
        <dbReference type="Proteomes" id="UP000643403"/>
    </source>
</evidence>
<reference evidence="2" key="1">
    <citation type="journal article" date="2019" name="Int. J. Syst. Evol. Microbiol.">
        <title>The Global Catalogue of Microorganisms (GCM) 10K type strain sequencing project: providing services to taxonomists for standard genome sequencing and annotation.</title>
        <authorList>
            <consortium name="The Broad Institute Genomics Platform"/>
            <consortium name="The Broad Institute Genome Sequencing Center for Infectious Disease"/>
            <person name="Wu L."/>
            <person name="Ma J."/>
        </authorList>
    </citation>
    <scope>NUCLEOTIDE SEQUENCE [LARGE SCALE GENOMIC DNA]</scope>
    <source>
        <strain evidence="2">KCTC 22558</strain>
    </source>
</reference>
<comment type="caution">
    <text evidence="1">The sequence shown here is derived from an EMBL/GenBank/DDBJ whole genome shotgun (WGS) entry which is preliminary data.</text>
</comment>
<organism evidence="1 2">
    <name type="scientific">Cognatilysobacter xinjiangensis</name>
    <dbReference type="NCBI Taxonomy" id="546892"/>
    <lineage>
        <taxon>Bacteria</taxon>
        <taxon>Pseudomonadati</taxon>
        <taxon>Pseudomonadota</taxon>
        <taxon>Gammaproteobacteria</taxon>
        <taxon>Lysobacterales</taxon>
        <taxon>Lysobacteraceae</taxon>
        <taxon>Cognatilysobacter</taxon>
    </lineage>
</organism>
<dbReference type="EMBL" id="BMXY01000002">
    <property type="protein sequence ID" value="GGZ64796.1"/>
    <property type="molecule type" value="Genomic_DNA"/>
</dbReference>
<proteinExistence type="predicted"/>
<sequence length="212" mass="23424">MKGERPRSSTEYVREFRRRMREAGLVKREVWIRPERSPELTAVEKQLRQPRGAVVGSDEERSSRPGWTVHALGAALGGTRPIVDGRIELEVIEGTEPSLHLVMRDYGDLPVFVAIGGEQIVVQALMWPVEDVLDTAGFNAHALRTHKLLPLSTLGIEPIGGVACYIMFGSLDTHSSLANILFEIETLAENVLDAADAYTPFLRPELLEEAAA</sequence>
<gene>
    <name evidence="1" type="ORF">GCM10008101_18170</name>
</gene>
<evidence type="ECO:0008006" key="3">
    <source>
        <dbReference type="Google" id="ProtNLM"/>
    </source>
</evidence>
<dbReference type="InterPro" id="IPR019231">
    <property type="entry name" value="DUF2170"/>
</dbReference>
<dbReference type="Proteomes" id="UP000643403">
    <property type="component" value="Unassembled WGS sequence"/>
</dbReference>